<evidence type="ECO:0000256" key="1">
    <source>
        <dbReference type="ARBA" id="ARBA00022574"/>
    </source>
</evidence>
<dbReference type="PANTHER" id="PTHR19879">
    <property type="entry name" value="TRANSCRIPTION INITIATION FACTOR TFIID"/>
    <property type="match status" value="1"/>
</dbReference>
<evidence type="ECO:0000313" key="7">
    <source>
        <dbReference type="EMBL" id="MCP2177653.1"/>
    </source>
</evidence>
<evidence type="ECO:0000256" key="2">
    <source>
        <dbReference type="ARBA" id="ARBA00022737"/>
    </source>
</evidence>
<dbReference type="InterPro" id="IPR001387">
    <property type="entry name" value="Cro/C1-type_HTH"/>
</dbReference>
<feature type="repeat" description="WD" evidence="3">
    <location>
        <begin position="870"/>
        <end position="911"/>
    </location>
</feature>
<dbReference type="SUPFAM" id="SSF52540">
    <property type="entry name" value="P-loop containing nucleoside triphosphate hydrolases"/>
    <property type="match status" value="1"/>
</dbReference>
<evidence type="ECO:0000259" key="6">
    <source>
        <dbReference type="Pfam" id="PF23749"/>
    </source>
</evidence>
<name>A0ABT1HHE7_9NOCA</name>
<feature type="transmembrane region" description="Helical" evidence="4">
    <location>
        <begin position="542"/>
        <end position="563"/>
    </location>
</feature>
<protein>
    <submittedName>
        <fullName evidence="7">WD40 repeat</fullName>
    </submittedName>
</protein>
<dbReference type="Pfam" id="PF23749">
    <property type="entry name" value="DUF7165"/>
    <property type="match status" value="1"/>
</dbReference>
<dbReference type="InterPro" id="IPR055589">
    <property type="entry name" value="DUF7165"/>
</dbReference>
<reference evidence="7 8" key="1">
    <citation type="submission" date="2022-06" db="EMBL/GenBank/DDBJ databases">
        <title>Genomic Encyclopedia of Archaeal and Bacterial Type Strains, Phase II (KMG-II): from individual species to whole genera.</title>
        <authorList>
            <person name="Goeker M."/>
        </authorList>
    </citation>
    <scope>NUCLEOTIDE SEQUENCE [LARGE SCALE GENOMIC DNA]</scope>
    <source>
        <strain evidence="7 8">DSM 44693</strain>
    </source>
</reference>
<dbReference type="RefSeq" id="WP_253662552.1">
    <property type="nucleotide sequence ID" value="NZ_BAAAJQ010000001.1"/>
</dbReference>
<evidence type="ECO:0000313" key="8">
    <source>
        <dbReference type="Proteomes" id="UP001206895"/>
    </source>
</evidence>
<evidence type="ECO:0000256" key="4">
    <source>
        <dbReference type="SAM" id="Phobius"/>
    </source>
</evidence>
<keyword evidence="4" id="KW-0472">Membrane</keyword>
<organism evidence="7 8">
    <name type="scientific">Williamsia maris</name>
    <dbReference type="NCBI Taxonomy" id="72806"/>
    <lineage>
        <taxon>Bacteria</taxon>
        <taxon>Bacillati</taxon>
        <taxon>Actinomycetota</taxon>
        <taxon>Actinomycetes</taxon>
        <taxon>Mycobacteriales</taxon>
        <taxon>Nocardiaceae</taxon>
        <taxon>Williamsia</taxon>
    </lineage>
</organism>
<dbReference type="CDD" id="cd00093">
    <property type="entry name" value="HTH_XRE"/>
    <property type="match status" value="1"/>
</dbReference>
<feature type="domain" description="DUF7165" evidence="6">
    <location>
        <begin position="786"/>
        <end position="898"/>
    </location>
</feature>
<dbReference type="InterPro" id="IPR001680">
    <property type="entry name" value="WD40_rpt"/>
</dbReference>
<keyword evidence="1 3" id="KW-0853">WD repeat</keyword>
<keyword evidence="4" id="KW-0812">Transmembrane</keyword>
<dbReference type="InterPro" id="IPR015943">
    <property type="entry name" value="WD40/YVTN_repeat-like_dom_sf"/>
</dbReference>
<feature type="domain" description="Novel STAND NTPase 1" evidence="5">
    <location>
        <begin position="98"/>
        <end position="485"/>
    </location>
</feature>
<dbReference type="InterPro" id="IPR019775">
    <property type="entry name" value="WD40_repeat_CS"/>
</dbReference>
<dbReference type="InterPro" id="IPR013211">
    <property type="entry name" value="LVIVD"/>
</dbReference>
<dbReference type="Pfam" id="PF00400">
    <property type="entry name" value="WD40"/>
    <property type="match status" value="1"/>
</dbReference>
<dbReference type="PANTHER" id="PTHR19879:SF9">
    <property type="entry name" value="TRANSCRIPTION INITIATION FACTOR TFIID SUBUNIT 5"/>
    <property type="match status" value="1"/>
</dbReference>
<keyword evidence="2" id="KW-0677">Repeat</keyword>
<proteinExistence type="predicted"/>
<accession>A0ABT1HHE7</accession>
<dbReference type="Pfam" id="PF20703">
    <property type="entry name" value="nSTAND1"/>
    <property type="match status" value="1"/>
</dbReference>
<sequence>MRPDEVRTREDLARGLTEIREDAGLSIRETASRAQAIAGTLSGWFTGKHAPTAANESVFRTVLAVCGVTEPADQDAWVAAAARARKPGARRSLVAPTPYRGFEAFQVDDADWFFGREDVVERLVDTVLDQVERPTAVVAGHERTPIITLVGPSGAGKSSMLRAGLLSQVGGEGPFAGWRYALMTPSADPAGAVAEAVAGLPEGDGPVILAVDQLEELWTLVDEATVRMAFADALLSLGARVEQLVIVLAIRADHYGSVAGNPRLATALQNAHVLVPGLDDVGLREVIVGPARAAGLDVADDLVELLLADLRPAGATVGYAGSLPLLSHALLSTWSVSDKRRLFVADYLATGRIRGAVEQTAEKVYSELDYAEKQVARRQMLSMSHVDDEVATRRRAALDELGFITTANTNIKRDVRQRRAAEVLERFAGARLVTVAETYAEITHETLFSAWPRLAGWIDEDRANLVIHRRLHSAMQMWEEGDRSPDLLPLGGRLAAFTEFAAAPENGSRLRPREERFLELAVDREKRRESTQRRHVRQLRRVALAATVFAVVALVAAVVAIVAQSEAVSQERATDQLRRDAQSAQLAVQADELRATDPSLAVQLAMSAYRLSPTMEARSSVLDASAEAIPVRHFTAAGPGSIARSPDGSMIAVVNADNRVRLFASGSGGVGRSLAEFGGADRELPLYAVAFGADSRTLYTAGAAPLTIWDLSDRTRPRPIQDAPVISETIRDLAIGPAGDLVTAAVDNAGTLAFRKVMTAGGGTGRPGTTRWEPVALPADVAGKGTAVALSRNGSLLATARGGSKRVDLYRVTADRIERIASIPLPGSDNVEARALTFSPTGDLAAAINSRDVKLYSLADPARPVLTRDLTGFASYVNDVDFSSDGAMLLGASSDNTSRVVDLRGNQPDRVLKSGAVVSSAVFVADDVAALSEDGYLRVWGPGDPSVQAGVDPTFQFAFDASGTDFISGNAAPDGSLSQWQIDEGADITRRGPLLAPPAGDKFASLSLGASGRLAVAGSVTGQVFLADYSDPARPVLAGPPLKVLPDLAETVDISERSKLVVAGTLSSNRFAVVDISDPATPTATAAVDIGDGVAWTNLDEAGTRAIVTTPRGYVVLLDLSDRRAPRILFREKMFDTLALAARFSPDQRSVVVTSATKQVKVVDISDPTRPAVVDEMTGPSSTIYGGAFSRDGRLVAAGAADGDLWLWDVTRRGHPAAVARLRAYPGRIYDVQFGADDRTVLATGAAGVIQSWTIDPDRVAASVCASGTALLTREEWARYLPTADYVSPCR</sequence>
<dbReference type="PROSITE" id="PS00678">
    <property type="entry name" value="WD_REPEATS_1"/>
    <property type="match status" value="1"/>
</dbReference>
<dbReference type="SUPFAM" id="SSF101908">
    <property type="entry name" value="Putative isomerase YbhE"/>
    <property type="match status" value="1"/>
</dbReference>
<dbReference type="SUPFAM" id="SSF69322">
    <property type="entry name" value="Tricorn protease domain 2"/>
    <property type="match status" value="1"/>
</dbReference>
<dbReference type="InterPro" id="IPR027417">
    <property type="entry name" value="P-loop_NTPase"/>
</dbReference>
<dbReference type="Gene3D" id="2.130.10.10">
    <property type="entry name" value="YVTN repeat-like/Quinoprotein amine dehydrogenase"/>
    <property type="match status" value="3"/>
</dbReference>
<dbReference type="PROSITE" id="PS50294">
    <property type="entry name" value="WD_REPEATS_REGION"/>
    <property type="match status" value="1"/>
</dbReference>
<gene>
    <name evidence="7" type="ORF">LX13_003481</name>
</gene>
<dbReference type="Proteomes" id="UP001206895">
    <property type="component" value="Unassembled WGS sequence"/>
</dbReference>
<dbReference type="SMART" id="SM00320">
    <property type="entry name" value="WD40"/>
    <property type="match status" value="8"/>
</dbReference>
<feature type="repeat" description="WD" evidence="3">
    <location>
        <begin position="1177"/>
        <end position="1210"/>
    </location>
</feature>
<evidence type="ECO:0000256" key="3">
    <source>
        <dbReference type="PROSITE-ProRule" id="PRU00221"/>
    </source>
</evidence>
<dbReference type="PROSITE" id="PS50082">
    <property type="entry name" value="WD_REPEATS_2"/>
    <property type="match status" value="2"/>
</dbReference>
<dbReference type="InterPro" id="IPR049052">
    <property type="entry name" value="nSTAND1"/>
</dbReference>
<dbReference type="Pfam" id="PF08309">
    <property type="entry name" value="LVIVD"/>
    <property type="match status" value="2"/>
</dbReference>
<keyword evidence="8" id="KW-1185">Reference proteome</keyword>
<dbReference type="EMBL" id="JAMTCJ010000003">
    <property type="protein sequence ID" value="MCP2177653.1"/>
    <property type="molecule type" value="Genomic_DNA"/>
</dbReference>
<keyword evidence="4" id="KW-1133">Transmembrane helix</keyword>
<comment type="caution">
    <text evidence="7">The sequence shown here is derived from an EMBL/GenBank/DDBJ whole genome shotgun (WGS) entry which is preliminary data.</text>
</comment>
<evidence type="ECO:0000259" key="5">
    <source>
        <dbReference type="Pfam" id="PF20703"/>
    </source>
</evidence>